<name>A0A258HF83_9CAUL</name>
<gene>
    <name evidence="1" type="ORF">B7Y86_13885</name>
</gene>
<evidence type="ECO:0000313" key="2">
    <source>
        <dbReference type="Proteomes" id="UP000216147"/>
    </source>
</evidence>
<comment type="caution">
    <text evidence="1">The sequence shown here is derived from an EMBL/GenBank/DDBJ whole genome shotgun (WGS) entry which is preliminary data.</text>
</comment>
<dbReference type="Proteomes" id="UP000216147">
    <property type="component" value="Unassembled WGS sequence"/>
</dbReference>
<accession>A0A258HF83</accession>
<dbReference type="PROSITE" id="PS51257">
    <property type="entry name" value="PROKAR_LIPOPROTEIN"/>
    <property type="match status" value="1"/>
</dbReference>
<dbReference type="EMBL" id="NCEQ01000014">
    <property type="protein sequence ID" value="OYX55409.1"/>
    <property type="molecule type" value="Genomic_DNA"/>
</dbReference>
<organism evidence="1 2">
    <name type="scientific">Brevundimonas subvibrioides</name>
    <dbReference type="NCBI Taxonomy" id="74313"/>
    <lineage>
        <taxon>Bacteria</taxon>
        <taxon>Pseudomonadati</taxon>
        <taxon>Pseudomonadota</taxon>
        <taxon>Alphaproteobacteria</taxon>
        <taxon>Caulobacterales</taxon>
        <taxon>Caulobacteraceae</taxon>
        <taxon>Brevundimonas</taxon>
    </lineage>
</organism>
<proteinExistence type="predicted"/>
<reference evidence="1 2" key="1">
    <citation type="submission" date="2017-03" db="EMBL/GenBank/DDBJ databases">
        <title>Lifting the veil on microbial sulfur biogeochemistry in mining wastewaters.</title>
        <authorList>
            <person name="Kantor R.S."/>
            <person name="Colenbrander Nelson T."/>
            <person name="Marshall S."/>
            <person name="Bennett D."/>
            <person name="Apte S."/>
            <person name="Camacho D."/>
            <person name="Thomas B.C."/>
            <person name="Warren L.A."/>
            <person name="Banfield J.F."/>
        </authorList>
    </citation>
    <scope>NUCLEOTIDE SEQUENCE [LARGE SCALE GENOMIC DNA]</scope>
    <source>
        <strain evidence="1">32-68-21</strain>
    </source>
</reference>
<evidence type="ECO:0000313" key="1">
    <source>
        <dbReference type="EMBL" id="OYX55409.1"/>
    </source>
</evidence>
<protein>
    <recommendedName>
        <fullName evidence="3">Lipoprotein</fullName>
    </recommendedName>
</protein>
<sequence length="146" mass="14616">MRLPLLALALLALAACSNPGETPPSEAPPPAAPAVLGGVDLGQPLRAIGTEPFWGVEITPGTLTYSAVDNPGFSVTNPGPTLQGTTAVYAAAGADGATLVVTLIATDCSDGMSDRVYPLTARVELGEQTLNGCAASVAFLESQPAP</sequence>
<dbReference type="AlphaFoldDB" id="A0A258HF83"/>
<evidence type="ECO:0008006" key="3">
    <source>
        <dbReference type="Google" id="ProtNLM"/>
    </source>
</evidence>